<sequence length="105" mass="11574">MVSTDEVENPVHNTRLPSVVPTRVTGDDKLEADSDNKNGSVEYVESVKESHGGRMSHDGRRFNSSSNSSSNDESNVVEENMVVIEYRESKDDALSSVARSDALRM</sequence>
<proteinExistence type="predicted"/>
<gene>
    <name evidence="1" type="ORF">LOK49_LG13G00453</name>
</gene>
<protein>
    <submittedName>
        <fullName evidence="1">Uncharacterized protein</fullName>
    </submittedName>
</protein>
<dbReference type="EMBL" id="CM045771">
    <property type="protein sequence ID" value="KAI7987062.1"/>
    <property type="molecule type" value="Genomic_DNA"/>
</dbReference>
<comment type="caution">
    <text evidence="1">The sequence shown here is derived from an EMBL/GenBank/DDBJ whole genome shotgun (WGS) entry which is preliminary data.</text>
</comment>
<reference evidence="1 2" key="1">
    <citation type="journal article" date="2022" name="Plant J.">
        <title>Chromosome-level genome of Camellia lanceoleosa provides a valuable resource for understanding genome evolution and self-incompatibility.</title>
        <authorList>
            <person name="Gong W."/>
            <person name="Xiao S."/>
            <person name="Wang L."/>
            <person name="Liao Z."/>
            <person name="Chang Y."/>
            <person name="Mo W."/>
            <person name="Hu G."/>
            <person name="Li W."/>
            <person name="Zhao G."/>
            <person name="Zhu H."/>
            <person name="Hu X."/>
            <person name="Ji K."/>
            <person name="Xiang X."/>
            <person name="Song Q."/>
            <person name="Yuan D."/>
            <person name="Jin S."/>
            <person name="Zhang L."/>
        </authorList>
    </citation>
    <scope>NUCLEOTIDE SEQUENCE [LARGE SCALE GENOMIC DNA]</scope>
    <source>
        <strain evidence="1">SQ_2022a</strain>
    </source>
</reference>
<keyword evidence="2" id="KW-1185">Reference proteome</keyword>
<organism evidence="1 2">
    <name type="scientific">Camellia lanceoleosa</name>
    <dbReference type="NCBI Taxonomy" id="1840588"/>
    <lineage>
        <taxon>Eukaryota</taxon>
        <taxon>Viridiplantae</taxon>
        <taxon>Streptophyta</taxon>
        <taxon>Embryophyta</taxon>
        <taxon>Tracheophyta</taxon>
        <taxon>Spermatophyta</taxon>
        <taxon>Magnoliopsida</taxon>
        <taxon>eudicotyledons</taxon>
        <taxon>Gunneridae</taxon>
        <taxon>Pentapetalae</taxon>
        <taxon>asterids</taxon>
        <taxon>Ericales</taxon>
        <taxon>Theaceae</taxon>
        <taxon>Camellia</taxon>
    </lineage>
</organism>
<name>A0ACC0FG24_9ERIC</name>
<accession>A0ACC0FG24</accession>
<dbReference type="Proteomes" id="UP001060215">
    <property type="component" value="Chromosome 14"/>
</dbReference>
<evidence type="ECO:0000313" key="2">
    <source>
        <dbReference type="Proteomes" id="UP001060215"/>
    </source>
</evidence>
<evidence type="ECO:0000313" key="1">
    <source>
        <dbReference type="EMBL" id="KAI7987062.1"/>
    </source>
</evidence>